<evidence type="ECO:0000313" key="14">
    <source>
        <dbReference type="Proteomes" id="UP000541810"/>
    </source>
</evidence>
<dbReference type="NCBIfam" id="TIGR00115">
    <property type="entry name" value="tig"/>
    <property type="match status" value="1"/>
</dbReference>
<keyword evidence="9" id="KW-0132">Cell division</keyword>
<comment type="catalytic activity">
    <reaction evidence="1 9">
        <text>[protein]-peptidylproline (omega=180) = [protein]-peptidylproline (omega=0)</text>
        <dbReference type="Rhea" id="RHEA:16237"/>
        <dbReference type="Rhea" id="RHEA-COMP:10747"/>
        <dbReference type="Rhea" id="RHEA-COMP:10748"/>
        <dbReference type="ChEBI" id="CHEBI:83833"/>
        <dbReference type="ChEBI" id="CHEBI:83834"/>
        <dbReference type="EC" id="5.2.1.8"/>
    </reaction>
</comment>
<dbReference type="Gene3D" id="3.30.70.1050">
    <property type="entry name" value="Trigger factor ribosome-binding domain"/>
    <property type="match status" value="1"/>
</dbReference>
<dbReference type="InterPro" id="IPR036611">
    <property type="entry name" value="Trigger_fac_ribosome-bd_sf"/>
</dbReference>
<dbReference type="GO" id="GO:0051083">
    <property type="term" value="P:'de novo' cotranslational protein folding"/>
    <property type="evidence" value="ECO:0007669"/>
    <property type="project" value="TreeGrafter"/>
</dbReference>
<evidence type="ECO:0000256" key="9">
    <source>
        <dbReference type="HAMAP-Rule" id="MF_00303"/>
    </source>
</evidence>
<comment type="function">
    <text evidence="9">Involved in protein export. Acts as a chaperone by maintaining the newly synthesized protein in an open conformation. Functions as a peptidyl-prolyl cis-trans isomerase.</text>
</comment>
<dbReference type="GO" id="GO:0003755">
    <property type="term" value="F:peptidyl-prolyl cis-trans isomerase activity"/>
    <property type="evidence" value="ECO:0007669"/>
    <property type="project" value="UniProtKB-UniRule"/>
</dbReference>
<dbReference type="RefSeq" id="WP_184678466.1">
    <property type="nucleotide sequence ID" value="NZ_JACHGY010000001.1"/>
</dbReference>
<accession>A0A7X0LLT8</accession>
<evidence type="ECO:0000256" key="7">
    <source>
        <dbReference type="ARBA" id="ARBA00023235"/>
    </source>
</evidence>
<evidence type="ECO:0000259" key="12">
    <source>
        <dbReference type="Pfam" id="PF05698"/>
    </source>
</evidence>
<sequence>MADESAVVDAPDAEEARPEQTVKVEDAGPALKRLTIELPESRIKGKIEDTYTNLSNDAVLPGFRKGRAPRRLLEKRFAESIQGDVKNQLLSESYHQALEDEGLDVIGEPDVKDIDELEVPESGSLTYTVEVEVTPDFELPKFDGIKVEKKTFDVTDADVDAEIEQYRERYGQMSAVEDATVAEGDYVQSDVKVLAGENAGDDAEVVHEHPAAYTLVHGEDKEFKGHVAGILVDDMGKQLAGKKVGDTVSISMTGPEGHENEGIKGQPITLVMALTHVHRLEPAAVEDLLPQFGMQTEDELKERVKTMLEQRNEQTQQADMHKQATEQIVEAVELDLPEGLKGRQIERTLQRQQMELLYSGKQPEEIEEELAEARTQGEAEAVRQLKTFFVLDKAAKELEVEVTENEINGRIAMMAMQQQRRPEKLRNEMRQRGELEQLYLSIREQKTLDKIIEQASVTEVEAKDGE</sequence>
<name>A0A7X0LLT8_9BACT</name>
<feature type="domain" description="Trigger factor C-terminal" evidence="12">
    <location>
        <begin position="298"/>
        <end position="453"/>
    </location>
</feature>
<dbReference type="Proteomes" id="UP000541810">
    <property type="component" value="Unassembled WGS sequence"/>
</dbReference>
<evidence type="ECO:0000256" key="1">
    <source>
        <dbReference type="ARBA" id="ARBA00000971"/>
    </source>
</evidence>
<dbReference type="InterPro" id="IPR008881">
    <property type="entry name" value="Trigger_fac_ribosome-bd_bac"/>
</dbReference>
<evidence type="ECO:0000256" key="6">
    <source>
        <dbReference type="ARBA" id="ARBA00023186"/>
    </source>
</evidence>
<evidence type="ECO:0000256" key="10">
    <source>
        <dbReference type="SAM" id="MobiDB-lite"/>
    </source>
</evidence>
<dbReference type="PANTHER" id="PTHR30560:SF3">
    <property type="entry name" value="TRIGGER FACTOR-LIKE PROTEIN TIG, CHLOROPLASTIC"/>
    <property type="match status" value="1"/>
</dbReference>
<evidence type="ECO:0000259" key="11">
    <source>
        <dbReference type="Pfam" id="PF05697"/>
    </source>
</evidence>
<dbReference type="PANTHER" id="PTHR30560">
    <property type="entry name" value="TRIGGER FACTOR CHAPERONE AND PEPTIDYL-PROLYL CIS/TRANS ISOMERASE"/>
    <property type="match status" value="1"/>
</dbReference>
<dbReference type="GO" id="GO:0043022">
    <property type="term" value="F:ribosome binding"/>
    <property type="evidence" value="ECO:0007669"/>
    <property type="project" value="TreeGrafter"/>
</dbReference>
<dbReference type="Pfam" id="PF05698">
    <property type="entry name" value="Trigger_C"/>
    <property type="match status" value="1"/>
</dbReference>
<evidence type="ECO:0000256" key="8">
    <source>
        <dbReference type="ARBA" id="ARBA00029986"/>
    </source>
</evidence>
<comment type="caution">
    <text evidence="13">The sequence shown here is derived from an EMBL/GenBank/DDBJ whole genome shotgun (WGS) entry which is preliminary data.</text>
</comment>
<keyword evidence="6 9" id="KW-0143">Chaperone</keyword>
<dbReference type="InterPro" id="IPR037041">
    <property type="entry name" value="Trigger_fac_C_sf"/>
</dbReference>
<keyword evidence="9" id="KW-0131">Cell cycle</keyword>
<dbReference type="AlphaFoldDB" id="A0A7X0LLT8"/>
<dbReference type="Pfam" id="PF05697">
    <property type="entry name" value="Trigger_N"/>
    <property type="match status" value="1"/>
</dbReference>
<dbReference type="GO" id="GO:0015031">
    <property type="term" value="P:protein transport"/>
    <property type="evidence" value="ECO:0007669"/>
    <property type="project" value="UniProtKB-UniRule"/>
</dbReference>
<dbReference type="SUPFAM" id="SSF109998">
    <property type="entry name" value="Triger factor/SurA peptide-binding domain-like"/>
    <property type="match status" value="1"/>
</dbReference>
<proteinExistence type="inferred from homology"/>
<dbReference type="InterPro" id="IPR046357">
    <property type="entry name" value="PPIase_dom_sf"/>
</dbReference>
<dbReference type="EC" id="5.2.1.8" evidence="3 9"/>
<dbReference type="GO" id="GO:0043335">
    <property type="term" value="P:protein unfolding"/>
    <property type="evidence" value="ECO:0007669"/>
    <property type="project" value="TreeGrafter"/>
</dbReference>
<dbReference type="SUPFAM" id="SSF54534">
    <property type="entry name" value="FKBP-like"/>
    <property type="match status" value="1"/>
</dbReference>
<evidence type="ECO:0000256" key="2">
    <source>
        <dbReference type="ARBA" id="ARBA00005464"/>
    </source>
</evidence>
<comment type="similarity">
    <text evidence="2 9">Belongs to the FKBP-type PPIase family. Tig subfamily.</text>
</comment>
<dbReference type="EMBL" id="JACHGY010000001">
    <property type="protein sequence ID" value="MBB6430966.1"/>
    <property type="molecule type" value="Genomic_DNA"/>
</dbReference>
<dbReference type="InterPro" id="IPR008880">
    <property type="entry name" value="Trigger_fac_C"/>
</dbReference>
<evidence type="ECO:0000313" key="13">
    <source>
        <dbReference type="EMBL" id="MBB6430966.1"/>
    </source>
</evidence>
<feature type="domain" description="Trigger factor ribosome-binding bacterial" evidence="11">
    <location>
        <begin position="22"/>
        <end position="165"/>
    </location>
</feature>
<dbReference type="SUPFAM" id="SSF102735">
    <property type="entry name" value="Trigger factor ribosome-binding domain"/>
    <property type="match status" value="1"/>
</dbReference>
<reference evidence="13 14" key="1">
    <citation type="submission" date="2020-08" db="EMBL/GenBank/DDBJ databases">
        <title>Genomic Encyclopedia of Type Strains, Phase IV (KMG-IV): sequencing the most valuable type-strain genomes for metagenomic binning, comparative biology and taxonomic classification.</title>
        <authorList>
            <person name="Goeker M."/>
        </authorList>
    </citation>
    <scope>NUCLEOTIDE SEQUENCE [LARGE SCALE GENOMIC DNA]</scope>
    <source>
        <strain evidence="13 14">DSM 103725</strain>
    </source>
</reference>
<dbReference type="GO" id="GO:0005737">
    <property type="term" value="C:cytoplasm"/>
    <property type="evidence" value="ECO:0007669"/>
    <property type="project" value="UniProtKB-SubCell"/>
</dbReference>
<feature type="region of interest" description="Disordered" evidence="10">
    <location>
        <begin position="1"/>
        <end position="22"/>
    </location>
</feature>
<gene>
    <name evidence="9" type="primary">tig</name>
    <name evidence="13" type="ORF">HNQ40_002772</name>
</gene>
<keyword evidence="14" id="KW-1185">Reference proteome</keyword>
<keyword evidence="5 9" id="KW-0697">Rotamase</keyword>
<dbReference type="PIRSF" id="PIRSF003095">
    <property type="entry name" value="Trigger_factor"/>
    <property type="match status" value="1"/>
</dbReference>
<dbReference type="Gene3D" id="1.10.3120.10">
    <property type="entry name" value="Trigger factor, C-terminal domain"/>
    <property type="match status" value="1"/>
</dbReference>
<evidence type="ECO:0000256" key="3">
    <source>
        <dbReference type="ARBA" id="ARBA00013194"/>
    </source>
</evidence>
<evidence type="ECO:0000256" key="5">
    <source>
        <dbReference type="ARBA" id="ARBA00023110"/>
    </source>
</evidence>
<dbReference type="InterPro" id="IPR027304">
    <property type="entry name" value="Trigger_fact/SurA_dom_sf"/>
</dbReference>
<dbReference type="Gene3D" id="3.10.50.40">
    <property type="match status" value="1"/>
</dbReference>
<keyword evidence="9" id="KW-0963">Cytoplasm</keyword>
<dbReference type="HAMAP" id="MF_00303">
    <property type="entry name" value="Trigger_factor_Tig"/>
    <property type="match status" value="1"/>
</dbReference>
<protein>
    <recommendedName>
        <fullName evidence="4 9">Trigger factor</fullName>
        <shortName evidence="9">TF</shortName>
        <ecNumber evidence="3 9">5.2.1.8</ecNumber>
    </recommendedName>
    <alternativeName>
        <fullName evidence="8 9">PPIase</fullName>
    </alternativeName>
</protein>
<dbReference type="GO" id="GO:0051301">
    <property type="term" value="P:cell division"/>
    <property type="evidence" value="ECO:0007669"/>
    <property type="project" value="UniProtKB-KW"/>
</dbReference>
<evidence type="ECO:0000256" key="4">
    <source>
        <dbReference type="ARBA" id="ARBA00016902"/>
    </source>
</evidence>
<comment type="subcellular location">
    <subcellularLocation>
        <location evidence="9">Cytoplasm</location>
    </subcellularLocation>
    <text evidence="9">About half TF is bound to the ribosome near the polypeptide exit tunnel while the other half is free in the cytoplasm.</text>
</comment>
<dbReference type="GO" id="GO:0044183">
    <property type="term" value="F:protein folding chaperone"/>
    <property type="evidence" value="ECO:0007669"/>
    <property type="project" value="TreeGrafter"/>
</dbReference>
<dbReference type="InterPro" id="IPR005215">
    <property type="entry name" value="Trig_fac"/>
</dbReference>
<comment type="domain">
    <text evidence="9">Consists of 3 domains; the N-terminus binds the ribosome, the middle domain has PPIase activity, while the C-terminus has intrinsic chaperone activity on its own.</text>
</comment>
<keyword evidence="7 9" id="KW-0413">Isomerase</keyword>
<organism evidence="13 14">
    <name type="scientific">Algisphaera agarilytica</name>
    <dbReference type="NCBI Taxonomy" id="1385975"/>
    <lineage>
        <taxon>Bacteria</taxon>
        <taxon>Pseudomonadati</taxon>
        <taxon>Planctomycetota</taxon>
        <taxon>Phycisphaerae</taxon>
        <taxon>Phycisphaerales</taxon>
        <taxon>Phycisphaeraceae</taxon>
        <taxon>Algisphaera</taxon>
    </lineage>
</organism>